<dbReference type="PANTHER" id="PTHR33202:SF7">
    <property type="entry name" value="FERRIC UPTAKE REGULATION PROTEIN"/>
    <property type="match status" value="1"/>
</dbReference>
<dbReference type="Proteomes" id="UP001500547">
    <property type="component" value="Unassembled WGS sequence"/>
</dbReference>
<sequence length="150" mass="16204">MSSSTHADRIRATGARATPARLAVLRLLESADRALSHHDVETALDGTGIDRVTLYRVLDWMVEAGLAHRVTDAQRVFRFSIANAASPTHSAHAHFRCDACGKVFCLDDIPATPPALPRGFASRAVELCVTGHCDRCKQEDSAPAAQTNKD</sequence>
<organism evidence="1 2">
    <name type="scientific">Viridibacterium curvum</name>
    <dbReference type="NCBI Taxonomy" id="1101404"/>
    <lineage>
        <taxon>Bacteria</taxon>
        <taxon>Pseudomonadati</taxon>
        <taxon>Pseudomonadota</taxon>
        <taxon>Betaproteobacteria</taxon>
        <taxon>Rhodocyclales</taxon>
        <taxon>Rhodocyclaceae</taxon>
        <taxon>Viridibacterium</taxon>
    </lineage>
</organism>
<evidence type="ECO:0000313" key="2">
    <source>
        <dbReference type="Proteomes" id="UP001500547"/>
    </source>
</evidence>
<dbReference type="Gene3D" id="1.10.10.10">
    <property type="entry name" value="Winged helix-like DNA-binding domain superfamily/Winged helix DNA-binding domain"/>
    <property type="match status" value="1"/>
</dbReference>
<dbReference type="Pfam" id="PF01475">
    <property type="entry name" value="FUR"/>
    <property type="match status" value="1"/>
</dbReference>
<name>A0ABP9QM70_9RHOO</name>
<comment type="caution">
    <text evidence="1">The sequence shown here is derived from an EMBL/GenBank/DDBJ whole genome shotgun (WGS) entry which is preliminary data.</text>
</comment>
<evidence type="ECO:0000313" key="1">
    <source>
        <dbReference type="EMBL" id="GAA5164296.1"/>
    </source>
</evidence>
<keyword evidence="2" id="KW-1185">Reference proteome</keyword>
<dbReference type="PANTHER" id="PTHR33202">
    <property type="entry name" value="ZINC UPTAKE REGULATION PROTEIN"/>
    <property type="match status" value="1"/>
</dbReference>
<dbReference type="RefSeq" id="WP_345532568.1">
    <property type="nucleotide sequence ID" value="NZ_BAABLD010000008.1"/>
</dbReference>
<dbReference type="SUPFAM" id="SSF46785">
    <property type="entry name" value="Winged helix' DNA-binding domain"/>
    <property type="match status" value="1"/>
</dbReference>
<proteinExistence type="predicted"/>
<dbReference type="InterPro" id="IPR002481">
    <property type="entry name" value="FUR"/>
</dbReference>
<reference evidence="2" key="1">
    <citation type="journal article" date="2019" name="Int. J. Syst. Evol. Microbiol.">
        <title>The Global Catalogue of Microorganisms (GCM) 10K type strain sequencing project: providing services to taxonomists for standard genome sequencing and annotation.</title>
        <authorList>
            <consortium name="The Broad Institute Genomics Platform"/>
            <consortium name="The Broad Institute Genome Sequencing Center for Infectious Disease"/>
            <person name="Wu L."/>
            <person name="Ma J."/>
        </authorList>
    </citation>
    <scope>NUCLEOTIDE SEQUENCE [LARGE SCALE GENOMIC DNA]</scope>
    <source>
        <strain evidence="2">JCM 18715</strain>
    </source>
</reference>
<dbReference type="InterPro" id="IPR036390">
    <property type="entry name" value="WH_DNA-bd_sf"/>
</dbReference>
<dbReference type="InterPro" id="IPR036388">
    <property type="entry name" value="WH-like_DNA-bd_sf"/>
</dbReference>
<protein>
    <submittedName>
        <fullName evidence="1">Transcriptional repressor</fullName>
    </submittedName>
</protein>
<gene>
    <name evidence="1" type="ORF">GCM10025770_17900</name>
</gene>
<accession>A0ABP9QM70</accession>
<dbReference type="EMBL" id="BAABLD010000008">
    <property type="protein sequence ID" value="GAA5164296.1"/>
    <property type="molecule type" value="Genomic_DNA"/>
</dbReference>